<dbReference type="GO" id="GO:0008081">
    <property type="term" value="F:phosphoric diester hydrolase activity"/>
    <property type="evidence" value="ECO:0007669"/>
    <property type="project" value="InterPro"/>
</dbReference>
<dbReference type="GO" id="GO:0006629">
    <property type="term" value="P:lipid metabolic process"/>
    <property type="evidence" value="ECO:0007669"/>
    <property type="project" value="InterPro"/>
</dbReference>
<protein>
    <recommendedName>
        <fullName evidence="1">GP-PDE domain-containing protein</fullName>
    </recommendedName>
</protein>
<organism evidence="2 3">
    <name type="scientific">Paenibacillus campinasensis</name>
    <dbReference type="NCBI Taxonomy" id="66347"/>
    <lineage>
        <taxon>Bacteria</taxon>
        <taxon>Bacillati</taxon>
        <taxon>Bacillota</taxon>
        <taxon>Bacilli</taxon>
        <taxon>Bacillales</taxon>
        <taxon>Paenibacillaceae</taxon>
        <taxon>Paenibacillus</taxon>
    </lineage>
</organism>
<evidence type="ECO:0000313" key="3">
    <source>
        <dbReference type="Proteomes" id="UP000215596"/>
    </source>
</evidence>
<dbReference type="PANTHER" id="PTHR46211">
    <property type="entry name" value="GLYCEROPHOSPHORYL DIESTER PHOSPHODIESTERASE"/>
    <property type="match status" value="1"/>
</dbReference>
<feature type="domain" description="GP-PDE" evidence="1">
    <location>
        <begin position="45"/>
        <end position="288"/>
    </location>
</feature>
<name>A0A268F509_9BACL</name>
<evidence type="ECO:0000313" key="2">
    <source>
        <dbReference type="EMBL" id="PAD80461.1"/>
    </source>
</evidence>
<dbReference type="AlphaFoldDB" id="A0A268F509"/>
<dbReference type="RefSeq" id="WP_095262996.1">
    <property type="nucleotide sequence ID" value="NZ_NPBY01000002.1"/>
</dbReference>
<dbReference type="InterPro" id="IPR017946">
    <property type="entry name" value="PLC-like_Pdiesterase_TIM-brl"/>
</dbReference>
<evidence type="ECO:0000259" key="1">
    <source>
        <dbReference type="PROSITE" id="PS51704"/>
    </source>
</evidence>
<dbReference type="PROSITE" id="PS51704">
    <property type="entry name" value="GP_PDE"/>
    <property type="match status" value="1"/>
</dbReference>
<sequence length="294" mass="32382">MKKTLLLIVLALAVSGLRITCNAIYGSGIPVHRLESWTTAVERGLMTIAHRGASGYAPENTIAAFDQAVNMRADMLELDVQFSQDGHAVVIHDPTVDRTTDGKGAVQSLTLAQLQRLDAGSWYETSFRGERIPTLEQVLERYGGEVGLLIEVKEAVAAEGVERKLVDILQPYMATGEENRPRVPLVVQSSDAAFLERLHKLAPELPLGVVITRAGRLSHDDILGYAQYADYISLPIRLVNKTSVGRIHQMGLKAFVWTMRNILQVPLVVEASVDGIITDFPDMVPTHMRTYSEP</sequence>
<comment type="caution">
    <text evidence="2">The sequence shown here is derived from an EMBL/GenBank/DDBJ whole genome shotgun (WGS) entry which is preliminary data.</text>
</comment>
<proteinExistence type="predicted"/>
<dbReference type="Pfam" id="PF03009">
    <property type="entry name" value="GDPD"/>
    <property type="match status" value="1"/>
</dbReference>
<reference evidence="2 3" key="1">
    <citation type="submission" date="2017-07" db="EMBL/GenBank/DDBJ databases">
        <title>Isolation and whole genome analysis of endospore-forming bacteria from heroin.</title>
        <authorList>
            <person name="Kalinowski J."/>
            <person name="Ahrens B."/>
            <person name="Al-Dilaimi A."/>
            <person name="Winkler A."/>
            <person name="Wibberg D."/>
            <person name="Schleenbecker U."/>
            <person name="Ruckert C."/>
            <person name="Wolfel R."/>
            <person name="Grass G."/>
        </authorList>
    </citation>
    <scope>NUCLEOTIDE SEQUENCE [LARGE SCALE GENOMIC DNA]</scope>
    <source>
        <strain evidence="2 3">7537-G1</strain>
    </source>
</reference>
<dbReference type="SUPFAM" id="SSF51695">
    <property type="entry name" value="PLC-like phosphodiesterases"/>
    <property type="match status" value="1"/>
</dbReference>
<dbReference type="Gene3D" id="3.20.20.190">
    <property type="entry name" value="Phosphatidylinositol (PI) phosphodiesterase"/>
    <property type="match status" value="1"/>
</dbReference>
<dbReference type="InterPro" id="IPR030395">
    <property type="entry name" value="GP_PDE_dom"/>
</dbReference>
<dbReference type="Proteomes" id="UP000215596">
    <property type="component" value="Unassembled WGS sequence"/>
</dbReference>
<dbReference type="OrthoDB" id="384721at2"/>
<accession>A0A268F509</accession>
<dbReference type="PANTHER" id="PTHR46211:SF1">
    <property type="entry name" value="GLYCEROPHOSPHODIESTER PHOSPHODIESTERASE, CYTOPLASMIC"/>
    <property type="match status" value="1"/>
</dbReference>
<dbReference type="EMBL" id="NPBY01000002">
    <property type="protein sequence ID" value="PAD80461.1"/>
    <property type="molecule type" value="Genomic_DNA"/>
</dbReference>
<gene>
    <name evidence="2" type="ORF">CHH67_00370</name>
</gene>